<name>A0AAV2P2V4_9HYME</name>
<keyword evidence="2" id="KW-1185">Reference proteome</keyword>
<accession>A0AAV2P2V4</accession>
<protein>
    <submittedName>
        <fullName evidence="1">Uncharacterized protein</fullName>
    </submittedName>
</protein>
<sequence>MSSYRKTNYSANLDTSLSNCSGRVVKHDKGKNIAISDRGDRLAYLQALIFCSRETRRVATASQPTNSSFRCIYRSKESSWG</sequence>
<dbReference type="Proteomes" id="UP001497644">
    <property type="component" value="Chromosome 6"/>
</dbReference>
<gene>
    <name evidence="1" type="ORF">LPLAT_LOCUS11366</name>
</gene>
<evidence type="ECO:0000313" key="1">
    <source>
        <dbReference type="EMBL" id="CAL1685975.1"/>
    </source>
</evidence>
<dbReference type="AlphaFoldDB" id="A0AAV2P2V4"/>
<proteinExistence type="predicted"/>
<reference evidence="1" key="1">
    <citation type="submission" date="2024-04" db="EMBL/GenBank/DDBJ databases">
        <authorList>
            <consortium name="Molecular Ecology Group"/>
        </authorList>
    </citation>
    <scope>NUCLEOTIDE SEQUENCE</scope>
</reference>
<dbReference type="EMBL" id="OZ034829">
    <property type="protein sequence ID" value="CAL1685975.1"/>
    <property type="molecule type" value="Genomic_DNA"/>
</dbReference>
<organism evidence="1 2">
    <name type="scientific">Lasius platythorax</name>
    <dbReference type="NCBI Taxonomy" id="488582"/>
    <lineage>
        <taxon>Eukaryota</taxon>
        <taxon>Metazoa</taxon>
        <taxon>Ecdysozoa</taxon>
        <taxon>Arthropoda</taxon>
        <taxon>Hexapoda</taxon>
        <taxon>Insecta</taxon>
        <taxon>Pterygota</taxon>
        <taxon>Neoptera</taxon>
        <taxon>Endopterygota</taxon>
        <taxon>Hymenoptera</taxon>
        <taxon>Apocrita</taxon>
        <taxon>Aculeata</taxon>
        <taxon>Formicoidea</taxon>
        <taxon>Formicidae</taxon>
        <taxon>Formicinae</taxon>
        <taxon>Lasius</taxon>
        <taxon>Lasius</taxon>
    </lineage>
</organism>
<evidence type="ECO:0000313" key="2">
    <source>
        <dbReference type="Proteomes" id="UP001497644"/>
    </source>
</evidence>